<reference evidence="2 3" key="1">
    <citation type="submission" date="2024-02" db="EMBL/GenBank/DDBJ databases">
        <authorList>
            <person name="Chen Y."/>
            <person name="Shah S."/>
            <person name="Dougan E. K."/>
            <person name="Thang M."/>
            <person name="Chan C."/>
        </authorList>
    </citation>
    <scope>NUCLEOTIDE SEQUENCE [LARGE SCALE GENOMIC DNA]</scope>
</reference>
<keyword evidence="3" id="KW-1185">Reference proteome</keyword>
<organism evidence="2 3">
    <name type="scientific">Durusdinium trenchii</name>
    <dbReference type="NCBI Taxonomy" id="1381693"/>
    <lineage>
        <taxon>Eukaryota</taxon>
        <taxon>Sar</taxon>
        <taxon>Alveolata</taxon>
        <taxon>Dinophyceae</taxon>
        <taxon>Suessiales</taxon>
        <taxon>Symbiodiniaceae</taxon>
        <taxon>Durusdinium</taxon>
    </lineage>
</organism>
<gene>
    <name evidence="2" type="ORF">SCF082_LOCUS49360</name>
</gene>
<evidence type="ECO:0000256" key="1">
    <source>
        <dbReference type="SAM" id="MobiDB-lite"/>
    </source>
</evidence>
<dbReference type="EMBL" id="CAXAMM010042640">
    <property type="protein sequence ID" value="CAK9105942.1"/>
    <property type="molecule type" value="Genomic_DNA"/>
</dbReference>
<accession>A0ABP0S0Q2</accession>
<comment type="caution">
    <text evidence="2">The sequence shown here is derived from an EMBL/GenBank/DDBJ whole genome shotgun (WGS) entry which is preliminary data.</text>
</comment>
<proteinExistence type="predicted"/>
<feature type="region of interest" description="Disordered" evidence="1">
    <location>
        <begin position="1"/>
        <end position="20"/>
    </location>
</feature>
<protein>
    <submittedName>
        <fullName evidence="2">Uncharacterized protein</fullName>
    </submittedName>
</protein>
<evidence type="ECO:0000313" key="2">
    <source>
        <dbReference type="EMBL" id="CAK9105942.1"/>
    </source>
</evidence>
<sequence length="69" mass="7989">MDGKFVLDSGPEMVDPDDAGETDLTIDCIWKDKRHSVEISIEETVDLAKAWGRRRWYFQSLEFEPDAVQ</sequence>
<name>A0ABP0S0Q2_9DINO</name>
<dbReference type="Proteomes" id="UP001642464">
    <property type="component" value="Unassembled WGS sequence"/>
</dbReference>
<evidence type="ECO:0000313" key="3">
    <source>
        <dbReference type="Proteomes" id="UP001642464"/>
    </source>
</evidence>